<evidence type="ECO:0000256" key="2">
    <source>
        <dbReference type="ARBA" id="ARBA00022475"/>
    </source>
</evidence>
<keyword evidence="3 7" id="KW-0812">Transmembrane</keyword>
<evidence type="ECO:0000256" key="7">
    <source>
        <dbReference type="SAM" id="Phobius"/>
    </source>
</evidence>
<feature type="transmembrane region" description="Helical" evidence="7">
    <location>
        <begin position="202"/>
        <end position="225"/>
    </location>
</feature>
<keyword evidence="2" id="KW-1003">Cell membrane</keyword>
<dbReference type="EMBL" id="CP034465">
    <property type="protein sequence ID" value="AZP03304.1"/>
    <property type="molecule type" value="Genomic_DNA"/>
</dbReference>
<feature type="transmembrane region" description="Helical" evidence="7">
    <location>
        <begin position="123"/>
        <end position="142"/>
    </location>
</feature>
<evidence type="ECO:0000259" key="8">
    <source>
        <dbReference type="Pfam" id="PF06738"/>
    </source>
</evidence>
<evidence type="ECO:0000256" key="6">
    <source>
        <dbReference type="ARBA" id="ARBA00034125"/>
    </source>
</evidence>
<feature type="transmembrane region" description="Helical" evidence="7">
    <location>
        <begin position="173"/>
        <end position="190"/>
    </location>
</feature>
<comment type="similarity">
    <text evidence="6">Belongs to the ThrE exporter (TC 2.A.79) family.</text>
</comment>
<evidence type="ECO:0000313" key="9">
    <source>
        <dbReference type="EMBL" id="AZP03304.1"/>
    </source>
</evidence>
<reference evidence="10" key="1">
    <citation type="submission" date="2018-12" db="EMBL/GenBank/DDBJ databases">
        <title>Complete genome sequencing of Jeotgalibaca sp. H21T32.</title>
        <authorList>
            <person name="Bae J.-W."/>
            <person name="Lee S.-Y."/>
        </authorList>
    </citation>
    <scope>NUCLEOTIDE SEQUENCE [LARGE SCALE GENOMIC DNA]</scope>
    <source>
        <strain evidence="10">H21T32</strain>
    </source>
</reference>
<dbReference type="InterPro" id="IPR050539">
    <property type="entry name" value="ThrE_Dicarb/AminoAcid_Exp"/>
</dbReference>
<dbReference type="GO" id="GO:0005886">
    <property type="term" value="C:plasma membrane"/>
    <property type="evidence" value="ECO:0007669"/>
    <property type="project" value="UniProtKB-SubCell"/>
</dbReference>
<dbReference type="KEGG" id="jeh:EJN90_00705"/>
<organism evidence="9 10">
    <name type="scientific">Jeotgalibaca ciconiae</name>
    <dbReference type="NCBI Taxonomy" id="2496265"/>
    <lineage>
        <taxon>Bacteria</taxon>
        <taxon>Bacillati</taxon>
        <taxon>Bacillota</taxon>
        <taxon>Bacilli</taxon>
        <taxon>Lactobacillales</taxon>
        <taxon>Carnobacteriaceae</taxon>
        <taxon>Jeotgalibaca</taxon>
    </lineage>
</organism>
<evidence type="ECO:0000256" key="5">
    <source>
        <dbReference type="ARBA" id="ARBA00023136"/>
    </source>
</evidence>
<dbReference type="GO" id="GO:0015744">
    <property type="term" value="P:succinate transport"/>
    <property type="evidence" value="ECO:0007669"/>
    <property type="project" value="TreeGrafter"/>
</dbReference>
<feature type="transmembrane region" description="Helical" evidence="7">
    <location>
        <begin position="237"/>
        <end position="256"/>
    </location>
</feature>
<dbReference type="OrthoDB" id="9813917at2"/>
<name>A0A3S9H7J7_9LACT</name>
<protein>
    <submittedName>
        <fullName evidence="9">Threonine/serine exporter</fullName>
    </submittedName>
</protein>
<dbReference type="Pfam" id="PF06738">
    <property type="entry name" value="ThrE"/>
    <property type="match status" value="1"/>
</dbReference>
<keyword evidence="10" id="KW-1185">Reference proteome</keyword>
<dbReference type="Proteomes" id="UP000273326">
    <property type="component" value="Chromosome"/>
</dbReference>
<dbReference type="PANTHER" id="PTHR34390:SF2">
    <property type="entry name" value="SUCCINATE TRANSPORTER SUBUNIT YJJP-RELATED"/>
    <property type="match status" value="1"/>
</dbReference>
<evidence type="ECO:0000256" key="3">
    <source>
        <dbReference type="ARBA" id="ARBA00022692"/>
    </source>
</evidence>
<evidence type="ECO:0000313" key="10">
    <source>
        <dbReference type="Proteomes" id="UP000273326"/>
    </source>
</evidence>
<keyword evidence="4 7" id="KW-1133">Transmembrane helix</keyword>
<sequence length="262" mass="29051">MKGDDSMPEMDYELYMDTAVLAGKIMLESNAETYRVEETVTRILKKTNLEMIDAIAITTGLIATLDSPNMDAITVVKRISNRTTNLNKITKVNDVSRRFTEGIITIQEAYSFLQNIDEIQYDAFRKNLAIFSFIQMILIMYGGKWIDFIFLLPISATVTLITHYGRRWMVRPFILDMVASFIIALLTSFITKVVPLGLQGDLLIVSAIMPLLPGTAMTNGVRDIFKGDYMSGGAKVLEAFVIAIFIAIGIGSGLVIGGRLGL</sequence>
<accession>A0A3S9H7J7</accession>
<dbReference type="InterPro" id="IPR010619">
    <property type="entry name" value="ThrE-like_N"/>
</dbReference>
<dbReference type="AlphaFoldDB" id="A0A3S9H7J7"/>
<keyword evidence="5 7" id="KW-0472">Membrane</keyword>
<evidence type="ECO:0000256" key="1">
    <source>
        <dbReference type="ARBA" id="ARBA00004651"/>
    </source>
</evidence>
<dbReference type="GO" id="GO:0022857">
    <property type="term" value="F:transmembrane transporter activity"/>
    <property type="evidence" value="ECO:0007669"/>
    <property type="project" value="InterPro"/>
</dbReference>
<evidence type="ECO:0000256" key="4">
    <source>
        <dbReference type="ARBA" id="ARBA00022989"/>
    </source>
</evidence>
<comment type="subcellular location">
    <subcellularLocation>
        <location evidence="1">Cell membrane</location>
        <topology evidence="1">Multi-pass membrane protein</topology>
    </subcellularLocation>
</comment>
<proteinExistence type="inferred from homology"/>
<feature type="domain" description="Threonine/serine exporter-like N-terminal" evidence="8">
    <location>
        <begin position="18"/>
        <end position="256"/>
    </location>
</feature>
<dbReference type="PANTHER" id="PTHR34390">
    <property type="entry name" value="UPF0442 PROTEIN YJJB-RELATED"/>
    <property type="match status" value="1"/>
</dbReference>
<gene>
    <name evidence="9" type="ORF">EJN90_00705</name>
</gene>